<evidence type="ECO:0000313" key="7">
    <source>
        <dbReference type="EMBL" id="MCP3734657.1"/>
    </source>
</evidence>
<keyword evidence="8" id="KW-1185">Reference proteome</keyword>
<keyword evidence="5" id="KW-0449">Lipoprotein</keyword>
<proteinExistence type="predicted"/>
<evidence type="ECO:0000256" key="5">
    <source>
        <dbReference type="ARBA" id="ARBA00023288"/>
    </source>
</evidence>
<dbReference type="Gene3D" id="3.40.50.10610">
    <property type="entry name" value="ABC-type transport auxiliary lipoprotein component"/>
    <property type="match status" value="1"/>
</dbReference>
<dbReference type="RefSeq" id="WP_254288659.1">
    <property type="nucleotide sequence ID" value="NZ_JAMLDY010000007.1"/>
</dbReference>
<dbReference type="PANTHER" id="PTHR41164">
    <property type="entry name" value="CURLI PRODUCTION ASSEMBLY/TRANSPORT COMPONENT CSGG"/>
    <property type="match status" value="1"/>
</dbReference>
<organism evidence="7 8">
    <name type="scientific">Sphingomonas liriopis</name>
    <dbReference type="NCBI Taxonomy" id="2949094"/>
    <lineage>
        <taxon>Bacteria</taxon>
        <taxon>Pseudomonadati</taxon>
        <taxon>Pseudomonadota</taxon>
        <taxon>Alphaproteobacteria</taxon>
        <taxon>Sphingomonadales</taxon>
        <taxon>Sphingomonadaceae</taxon>
        <taxon>Sphingomonas</taxon>
    </lineage>
</organism>
<evidence type="ECO:0000256" key="1">
    <source>
        <dbReference type="ARBA" id="ARBA00022475"/>
    </source>
</evidence>
<keyword evidence="2 6" id="KW-0732">Signal</keyword>
<keyword evidence="3" id="KW-0472">Membrane</keyword>
<evidence type="ECO:0000256" key="6">
    <source>
        <dbReference type="SAM" id="SignalP"/>
    </source>
</evidence>
<comment type="caution">
    <text evidence="7">The sequence shown here is derived from an EMBL/GenBank/DDBJ whole genome shotgun (WGS) entry which is preliminary data.</text>
</comment>
<sequence>MRHIVAPIVLAVLVAAPAGALAQKAKVDNSKTSRALAALPRVAGEKPVVAIYDVRSAVPEIQPRAANEMFMTALIKSGAFRVAERTRLNEGVGRERSLIAAGTTAMLAGAGGVPAPVPSLPYAAARYVFEVVVSEAAVGADKHDNSFSLGGAQLDHKGSRDVIGIDIRITDVQTGLVMDAVNTSTQVEARAKQVSGLNALAGRLLQKAGAGGVPLGADARISTSHQDGIDRALRVGMEAGVAELVRRLAPAS</sequence>
<dbReference type="PANTHER" id="PTHR41164:SF1">
    <property type="entry name" value="CURLI PRODUCTION ASSEMBLY_TRANSPORT COMPONENT CSGG"/>
    <property type="match status" value="1"/>
</dbReference>
<evidence type="ECO:0000256" key="4">
    <source>
        <dbReference type="ARBA" id="ARBA00023139"/>
    </source>
</evidence>
<feature type="signal peptide" evidence="6">
    <location>
        <begin position="1"/>
        <end position="22"/>
    </location>
</feature>
<dbReference type="EMBL" id="JAMLDY010000007">
    <property type="protein sequence ID" value="MCP3734657.1"/>
    <property type="molecule type" value="Genomic_DNA"/>
</dbReference>
<dbReference type="GO" id="GO:0030288">
    <property type="term" value="C:outer membrane-bounded periplasmic space"/>
    <property type="evidence" value="ECO:0007669"/>
    <property type="project" value="InterPro"/>
</dbReference>
<name>A0A9X2HQK7_9SPHN</name>
<evidence type="ECO:0000313" key="8">
    <source>
        <dbReference type="Proteomes" id="UP001139486"/>
    </source>
</evidence>
<dbReference type="Proteomes" id="UP001139486">
    <property type="component" value="Unassembled WGS sequence"/>
</dbReference>
<feature type="chain" id="PRO_5040733855" evidence="6">
    <location>
        <begin position="23"/>
        <end position="252"/>
    </location>
</feature>
<evidence type="ECO:0000256" key="3">
    <source>
        <dbReference type="ARBA" id="ARBA00023136"/>
    </source>
</evidence>
<dbReference type="InterPro" id="IPR005534">
    <property type="entry name" value="Curli_assmbl/transp-comp_CsgG"/>
</dbReference>
<keyword evidence="4" id="KW-0564">Palmitate</keyword>
<accession>A0A9X2HQK7</accession>
<dbReference type="AlphaFoldDB" id="A0A9X2HQK7"/>
<keyword evidence="1" id="KW-1003">Cell membrane</keyword>
<reference evidence="7" key="1">
    <citation type="submission" date="2022-05" db="EMBL/GenBank/DDBJ databases">
        <title>Sphingomonas sp. strain RP10 Genome sequencing and assembly.</title>
        <authorList>
            <person name="Kim I."/>
        </authorList>
    </citation>
    <scope>NUCLEOTIDE SEQUENCE</scope>
    <source>
        <strain evidence="7">RP10</strain>
    </source>
</reference>
<dbReference type="Pfam" id="PF03783">
    <property type="entry name" value="CsgG"/>
    <property type="match status" value="1"/>
</dbReference>
<protein>
    <submittedName>
        <fullName evidence="7">CsgG/HfaB family protein</fullName>
    </submittedName>
</protein>
<gene>
    <name evidence="7" type="ORF">M9979_07205</name>
</gene>
<evidence type="ECO:0000256" key="2">
    <source>
        <dbReference type="ARBA" id="ARBA00022729"/>
    </source>
</evidence>